<comment type="caution">
    <text evidence="1">The sequence shown here is derived from an EMBL/GenBank/DDBJ whole genome shotgun (WGS) entry which is preliminary data.</text>
</comment>
<evidence type="ECO:0008006" key="3">
    <source>
        <dbReference type="Google" id="ProtNLM"/>
    </source>
</evidence>
<name>A0A4Q2K9W2_9FIRM</name>
<dbReference type="OrthoDB" id="1819249at2"/>
<sequence>MKKNMYSLMLAEEVIREIDKLAEQNNTNRSNLVNQILAEYVSLTTPEKHIQNIFEIIGNMMGNRGNFLLYSQPNDLTMSIKSSLKYHYRPTIRYEVEMYRTPKETIGQLKIIFRTQSPELLVELTRFFKMWMQLETIYIKQFFTKDAIEYSLENGKFLRSFAVPNDSDYTEEQIGNAIGHYIATFDEMLKGFLGGEYGSIEALEKRYLQYLNSGVQII</sequence>
<organism evidence="1 2">
    <name type="scientific">Candidatus Borkfalkia ceftriaxoniphila</name>
    <dbReference type="NCBI Taxonomy" id="2508949"/>
    <lineage>
        <taxon>Bacteria</taxon>
        <taxon>Bacillati</taxon>
        <taxon>Bacillota</taxon>
        <taxon>Clostridia</taxon>
        <taxon>Christensenellales</taxon>
        <taxon>Christensenellaceae</taxon>
        <taxon>Candidatus Borkfalkia</taxon>
    </lineage>
</organism>
<protein>
    <recommendedName>
        <fullName evidence="3">Ribbon-helix-helix protein CopG domain-containing protein</fullName>
    </recommendedName>
</protein>
<dbReference type="CDD" id="cd21631">
    <property type="entry name" value="RHH_CopG_NikR-like"/>
    <property type="match status" value="1"/>
</dbReference>
<accession>A0A4Q2K9W2</accession>
<dbReference type="Proteomes" id="UP000291269">
    <property type="component" value="Unassembled WGS sequence"/>
</dbReference>
<proteinExistence type="predicted"/>
<evidence type="ECO:0000313" key="1">
    <source>
        <dbReference type="EMBL" id="RXZ58147.1"/>
    </source>
</evidence>
<reference evidence="1 2" key="1">
    <citation type="journal article" date="2019" name="Gut">
        <title>Antibiotics-induced monodominance of a novel gut bacterial order.</title>
        <authorList>
            <person name="Hildebrand F."/>
            <person name="Moitinho-Silva L."/>
            <person name="Blasche S."/>
            <person name="Jahn M.T."/>
            <person name="Gossmann T.I."/>
            <person name="Heuerta-Cepas J."/>
            <person name="Hercog R."/>
            <person name="Luetge M."/>
            <person name="Bahram M."/>
            <person name="Pryszlak A."/>
            <person name="Alves R.J."/>
            <person name="Waszak S.M."/>
            <person name="Zhu A."/>
            <person name="Ye L."/>
            <person name="Costea P.I."/>
            <person name="Aalvink S."/>
            <person name="Belzer C."/>
            <person name="Forslund S.K."/>
            <person name="Sunagawa S."/>
            <person name="Hentschel U."/>
            <person name="Merten C."/>
            <person name="Patil K.R."/>
            <person name="Benes V."/>
            <person name="Bork P."/>
        </authorList>
    </citation>
    <scope>NUCLEOTIDE SEQUENCE [LARGE SCALE GENOMIC DNA]</scope>
    <source>
        <strain evidence="1 2">HDS1380</strain>
    </source>
</reference>
<evidence type="ECO:0000313" key="2">
    <source>
        <dbReference type="Proteomes" id="UP000291269"/>
    </source>
</evidence>
<dbReference type="EMBL" id="SDOZ01000003">
    <property type="protein sequence ID" value="RXZ58147.1"/>
    <property type="molecule type" value="Genomic_DNA"/>
</dbReference>
<gene>
    <name evidence="1" type="ORF">ESZ91_08780</name>
</gene>
<dbReference type="AlphaFoldDB" id="A0A4Q2K9W2"/>
<dbReference type="RefSeq" id="WP_129226358.1">
    <property type="nucleotide sequence ID" value="NZ_SDOZ01000003.1"/>
</dbReference>
<keyword evidence="2" id="KW-1185">Reference proteome</keyword>